<evidence type="ECO:0000259" key="11">
    <source>
        <dbReference type="PROSITE" id="PS50113"/>
    </source>
</evidence>
<gene>
    <name evidence="12" type="ORF">MNBD_IGNAVI01-2059</name>
</gene>
<keyword evidence="7" id="KW-0067">ATP-binding</keyword>
<dbReference type="SUPFAM" id="SSF55874">
    <property type="entry name" value="ATPase domain of HSP90 chaperone/DNA topoisomerase II/histidine kinase"/>
    <property type="match status" value="1"/>
</dbReference>
<dbReference type="NCBIfam" id="TIGR00229">
    <property type="entry name" value="sensory_box"/>
    <property type="match status" value="1"/>
</dbReference>
<dbReference type="Gene3D" id="3.30.450.20">
    <property type="entry name" value="PAS domain"/>
    <property type="match status" value="2"/>
</dbReference>
<dbReference type="SMART" id="SM00091">
    <property type="entry name" value="PAS"/>
    <property type="match status" value="2"/>
</dbReference>
<organism evidence="12">
    <name type="scientific">hydrothermal vent metagenome</name>
    <dbReference type="NCBI Taxonomy" id="652676"/>
    <lineage>
        <taxon>unclassified sequences</taxon>
        <taxon>metagenomes</taxon>
        <taxon>ecological metagenomes</taxon>
    </lineage>
</organism>
<dbReference type="GO" id="GO:0046983">
    <property type="term" value="F:protein dimerization activity"/>
    <property type="evidence" value="ECO:0007669"/>
    <property type="project" value="InterPro"/>
</dbReference>
<keyword evidence="8" id="KW-0472">Membrane</keyword>
<evidence type="ECO:0000256" key="6">
    <source>
        <dbReference type="ARBA" id="ARBA00022777"/>
    </source>
</evidence>
<evidence type="ECO:0000259" key="9">
    <source>
        <dbReference type="PROSITE" id="PS50109"/>
    </source>
</evidence>
<dbReference type="InterPro" id="IPR035965">
    <property type="entry name" value="PAS-like_dom_sf"/>
</dbReference>
<evidence type="ECO:0000256" key="1">
    <source>
        <dbReference type="ARBA" id="ARBA00000085"/>
    </source>
</evidence>
<dbReference type="PROSITE" id="PS50109">
    <property type="entry name" value="HIS_KIN"/>
    <property type="match status" value="1"/>
</dbReference>
<dbReference type="EMBL" id="UOGD01000031">
    <property type="protein sequence ID" value="VAX15788.1"/>
    <property type="molecule type" value="Genomic_DNA"/>
</dbReference>
<dbReference type="InterPro" id="IPR001610">
    <property type="entry name" value="PAC"/>
</dbReference>
<evidence type="ECO:0000256" key="3">
    <source>
        <dbReference type="ARBA" id="ARBA00022553"/>
    </source>
</evidence>
<reference evidence="12" key="1">
    <citation type="submission" date="2018-06" db="EMBL/GenBank/DDBJ databases">
        <authorList>
            <person name="Zhirakovskaya E."/>
        </authorList>
    </citation>
    <scope>NUCLEOTIDE SEQUENCE</scope>
</reference>
<dbReference type="Pfam" id="PF08447">
    <property type="entry name" value="PAS_3"/>
    <property type="match status" value="1"/>
</dbReference>
<name>A0A3B1BWC5_9ZZZZ</name>
<dbReference type="GO" id="GO:0016020">
    <property type="term" value="C:membrane"/>
    <property type="evidence" value="ECO:0007669"/>
    <property type="project" value="InterPro"/>
</dbReference>
<dbReference type="SUPFAM" id="SSF55785">
    <property type="entry name" value="PYP-like sensor domain (PAS domain)"/>
    <property type="match status" value="1"/>
</dbReference>
<dbReference type="InterPro" id="IPR000014">
    <property type="entry name" value="PAS"/>
</dbReference>
<feature type="domain" description="Histidine kinase" evidence="9">
    <location>
        <begin position="384"/>
        <end position="576"/>
    </location>
</feature>
<dbReference type="CDD" id="cd16917">
    <property type="entry name" value="HATPase_UhpB-NarQ-NarX-like"/>
    <property type="match status" value="1"/>
</dbReference>
<keyword evidence="6" id="KW-0418">Kinase</keyword>
<dbReference type="InterPro" id="IPR050482">
    <property type="entry name" value="Sensor_HK_TwoCompSys"/>
</dbReference>
<dbReference type="GO" id="GO:0000155">
    <property type="term" value="F:phosphorelay sensor kinase activity"/>
    <property type="evidence" value="ECO:0007669"/>
    <property type="project" value="InterPro"/>
</dbReference>
<evidence type="ECO:0000256" key="2">
    <source>
        <dbReference type="ARBA" id="ARBA00012438"/>
    </source>
</evidence>
<dbReference type="Pfam" id="PF02518">
    <property type="entry name" value="HATPase_c"/>
    <property type="match status" value="1"/>
</dbReference>
<dbReference type="CDD" id="cd00130">
    <property type="entry name" value="PAS"/>
    <property type="match status" value="1"/>
</dbReference>
<dbReference type="PANTHER" id="PTHR24421:SF10">
    <property type="entry name" value="NITRATE_NITRITE SENSOR PROTEIN NARQ"/>
    <property type="match status" value="1"/>
</dbReference>
<evidence type="ECO:0000313" key="12">
    <source>
        <dbReference type="EMBL" id="VAX15788.1"/>
    </source>
</evidence>
<keyword evidence="8" id="KW-1133">Transmembrane helix</keyword>
<dbReference type="PANTHER" id="PTHR24421">
    <property type="entry name" value="NITRATE/NITRITE SENSOR PROTEIN NARX-RELATED"/>
    <property type="match status" value="1"/>
</dbReference>
<evidence type="ECO:0000256" key="8">
    <source>
        <dbReference type="SAM" id="Phobius"/>
    </source>
</evidence>
<proteinExistence type="predicted"/>
<dbReference type="Gene3D" id="3.30.565.10">
    <property type="entry name" value="Histidine kinase-like ATPase, C-terminal domain"/>
    <property type="match status" value="1"/>
</dbReference>
<dbReference type="InterPro" id="IPR003594">
    <property type="entry name" value="HATPase_dom"/>
</dbReference>
<dbReference type="InterPro" id="IPR000700">
    <property type="entry name" value="PAS-assoc_C"/>
</dbReference>
<dbReference type="Pfam" id="PF07730">
    <property type="entry name" value="HisKA_3"/>
    <property type="match status" value="1"/>
</dbReference>
<feature type="domain" description="PAC" evidence="11">
    <location>
        <begin position="169"/>
        <end position="221"/>
    </location>
</feature>
<feature type="domain" description="PAS" evidence="10">
    <location>
        <begin position="94"/>
        <end position="166"/>
    </location>
</feature>
<dbReference type="InterPro" id="IPR011712">
    <property type="entry name" value="Sig_transdc_His_kin_sub3_dim/P"/>
</dbReference>
<dbReference type="InterPro" id="IPR013655">
    <property type="entry name" value="PAS_fold_3"/>
</dbReference>
<dbReference type="InterPro" id="IPR005467">
    <property type="entry name" value="His_kinase_dom"/>
</dbReference>
<evidence type="ECO:0000256" key="5">
    <source>
        <dbReference type="ARBA" id="ARBA00022741"/>
    </source>
</evidence>
<keyword evidence="5" id="KW-0547">Nucleotide-binding</keyword>
<feature type="transmembrane region" description="Helical" evidence="8">
    <location>
        <begin position="20"/>
        <end position="41"/>
    </location>
</feature>
<dbReference type="GO" id="GO:0005524">
    <property type="term" value="F:ATP binding"/>
    <property type="evidence" value="ECO:0007669"/>
    <property type="project" value="UniProtKB-KW"/>
</dbReference>
<keyword evidence="3" id="KW-0597">Phosphoprotein</keyword>
<feature type="transmembrane region" description="Helical" evidence="8">
    <location>
        <begin position="61"/>
        <end position="81"/>
    </location>
</feature>
<dbReference type="EC" id="2.7.13.3" evidence="2"/>
<keyword evidence="4" id="KW-0808">Transferase</keyword>
<dbReference type="AlphaFoldDB" id="A0A3B1BWC5"/>
<keyword evidence="8" id="KW-0812">Transmembrane</keyword>
<protein>
    <recommendedName>
        <fullName evidence="2">histidine kinase</fullName>
        <ecNumber evidence="2">2.7.13.3</ecNumber>
    </recommendedName>
</protein>
<dbReference type="Gene3D" id="1.20.5.1930">
    <property type="match status" value="1"/>
</dbReference>
<evidence type="ECO:0000256" key="7">
    <source>
        <dbReference type="ARBA" id="ARBA00022840"/>
    </source>
</evidence>
<dbReference type="InterPro" id="IPR036890">
    <property type="entry name" value="HATPase_C_sf"/>
</dbReference>
<comment type="catalytic activity">
    <reaction evidence="1">
        <text>ATP + protein L-histidine = ADP + protein N-phospho-L-histidine.</text>
        <dbReference type="EC" id="2.7.13.3"/>
    </reaction>
</comment>
<dbReference type="PROSITE" id="PS50113">
    <property type="entry name" value="PAC"/>
    <property type="match status" value="1"/>
</dbReference>
<evidence type="ECO:0000256" key="4">
    <source>
        <dbReference type="ARBA" id="ARBA00022679"/>
    </source>
</evidence>
<evidence type="ECO:0000259" key="10">
    <source>
        <dbReference type="PROSITE" id="PS50112"/>
    </source>
</evidence>
<dbReference type="SMART" id="SM00086">
    <property type="entry name" value="PAC"/>
    <property type="match status" value="1"/>
</dbReference>
<sequence length="582" mass="67966">MNRKNELNKRNRFLDLRYFLLFSFLISLIISILDSLVDYLFFVDAELGDLIIPPVSTHYFFNKIMIIVTFMIFGTILYYFLRKRFSDEESIIDSELRFKTVANYTKDWEYWISPEKKINFISPSCEKITGYSQQEFYDKPELIDEIIYEDDKDLFFTHETEALLGNEVDPVEFRIISKDKKIIWVDHTCQSVFDLNGKYVGHRVSNRDITSRKEVEAKLIETTKKLEESNKLLKEEVDLSYLELEAIISQSPYAKAIFDKNGNTIKINNAWANLFKENSPLNSILELTSLHDEELSNNVVKILKDGGFFKSDPIYFEQLDKILQLTVYDIKNLNNDTEKIVCNYEDITDQIRRLDADKELELQRIVSKKMFAFIEDERKRISKELHDQIGQKLMLIKLNIELLKESSPKTTEKIDKTIKLLLDTNKEIKDIIYSLHPAELENYGLMAALDSMINQCSSIGCYKPSINVYGEYSTMEKDTELAIYRICQEIVNNITKHSQATEARFEFHFQQDRFIGIITDNGVGFNVQDYRLHSNSPRSFGLISVQERAKVLNGFLEFESGINKGTKVYFQIPLKENSNVKN</sequence>
<accession>A0A3B1BWC5</accession>
<dbReference type="PROSITE" id="PS50112">
    <property type="entry name" value="PAS"/>
    <property type="match status" value="1"/>
</dbReference>